<dbReference type="EMBL" id="VSSQ01044118">
    <property type="protein sequence ID" value="MPM97910.1"/>
    <property type="molecule type" value="Genomic_DNA"/>
</dbReference>
<dbReference type="InterPro" id="IPR016098">
    <property type="entry name" value="CAP/MinC_C"/>
</dbReference>
<feature type="region of interest" description="Disordered" evidence="4">
    <location>
        <begin position="1"/>
        <end position="32"/>
    </location>
</feature>
<feature type="domain" description="Septum formation inhibitor MinC C-terminal" evidence="5">
    <location>
        <begin position="97"/>
        <end position="196"/>
    </location>
</feature>
<dbReference type="Pfam" id="PF03775">
    <property type="entry name" value="MinC_C"/>
    <property type="match status" value="1"/>
</dbReference>
<evidence type="ECO:0000259" key="5">
    <source>
        <dbReference type="Pfam" id="PF03775"/>
    </source>
</evidence>
<dbReference type="PANTHER" id="PTHR34108">
    <property type="entry name" value="SEPTUM SITE-DETERMINING PROTEIN MINC"/>
    <property type="match status" value="1"/>
</dbReference>
<dbReference type="InterPro" id="IPR036145">
    <property type="entry name" value="MinC_C_sf"/>
</dbReference>
<keyword evidence="1" id="KW-0132">Cell division</keyword>
<reference evidence="6" key="1">
    <citation type="submission" date="2019-08" db="EMBL/GenBank/DDBJ databases">
        <authorList>
            <person name="Kucharzyk K."/>
            <person name="Murdoch R.W."/>
            <person name="Higgins S."/>
            <person name="Loffler F."/>
        </authorList>
    </citation>
    <scope>NUCLEOTIDE SEQUENCE</scope>
</reference>
<dbReference type="SUPFAM" id="SSF63848">
    <property type="entry name" value="Cell-division inhibitor MinC, C-terminal domain"/>
    <property type="match status" value="1"/>
</dbReference>
<feature type="compositionally biased region" description="Acidic residues" evidence="4">
    <location>
        <begin position="1"/>
        <end position="10"/>
    </location>
</feature>
<evidence type="ECO:0000313" key="6">
    <source>
        <dbReference type="EMBL" id="MPM97910.1"/>
    </source>
</evidence>
<dbReference type="InterPro" id="IPR005526">
    <property type="entry name" value="Septum_form_inhib_MinC_C"/>
</dbReference>
<dbReference type="Gene3D" id="2.160.20.70">
    <property type="match status" value="1"/>
</dbReference>
<keyword evidence="3" id="KW-0131">Cell cycle</keyword>
<dbReference type="InterPro" id="IPR013033">
    <property type="entry name" value="MinC"/>
</dbReference>
<dbReference type="PANTHER" id="PTHR34108:SF1">
    <property type="entry name" value="SEPTUM SITE-DETERMINING PROTEIN MINC"/>
    <property type="match status" value="1"/>
</dbReference>
<protein>
    <submittedName>
        <fullName evidence="6">Septum site-determining protein MinC</fullName>
    </submittedName>
</protein>
<gene>
    <name evidence="6" type="primary">minC_9</name>
    <name evidence="6" type="ORF">SDC9_145090</name>
</gene>
<proteinExistence type="inferred from homology"/>
<organism evidence="6">
    <name type="scientific">bioreactor metagenome</name>
    <dbReference type="NCBI Taxonomy" id="1076179"/>
    <lineage>
        <taxon>unclassified sequences</taxon>
        <taxon>metagenomes</taxon>
        <taxon>ecological metagenomes</taxon>
    </lineage>
</organism>
<evidence type="ECO:0000256" key="2">
    <source>
        <dbReference type="ARBA" id="ARBA00023210"/>
    </source>
</evidence>
<evidence type="ECO:0000256" key="3">
    <source>
        <dbReference type="ARBA" id="ARBA00023306"/>
    </source>
</evidence>
<dbReference type="AlphaFoldDB" id="A0A645E809"/>
<dbReference type="HAMAP" id="MF_00267">
    <property type="entry name" value="MinC"/>
    <property type="match status" value="1"/>
</dbReference>
<dbReference type="GO" id="GO:0000917">
    <property type="term" value="P:division septum assembly"/>
    <property type="evidence" value="ECO:0007669"/>
    <property type="project" value="UniProtKB-KW"/>
</dbReference>
<evidence type="ECO:0000256" key="1">
    <source>
        <dbReference type="ARBA" id="ARBA00022618"/>
    </source>
</evidence>
<keyword evidence="2" id="KW-0717">Septation</keyword>
<accession>A0A645E809</accession>
<comment type="caution">
    <text evidence="6">The sequence shown here is derived from an EMBL/GenBank/DDBJ whole genome shotgun (WGS) entry which is preliminary data.</text>
</comment>
<evidence type="ECO:0000256" key="4">
    <source>
        <dbReference type="SAM" id="MobiDB-lite"/>
    </source>
</evidence>
<name>A0A645E809_9ZZZZ</name>
<dbReference type="GO" id="GO:0000902">
    <property type="term" value="P:cell morphogenesis"/>
    <property type="evidence" value="ECO:0007669"/>
    <property type="project" value="InterPro"/>
</dbReference>
<dbReference type="GO" id="GO:1901891">
    <property type="term" value="P:regulation of cell septum assembly"/>
    <property type="evidence" value="ECO:0007669"/>
    <property type="project" value="InterPro"/>
</dbReference>
<sequence length="200" mass="21525">MIVFSDENEIENEKENDAEMEAVNTSDAGDDADEIEISIAQTGDSMGNIIEAAEAKDAAEKTVITDLPEGEIDISANKRISELVATEFIKEHHAKFHKGNLRSGMVLEYDGSIILLGDVNPGAQIRATGNIIVLGALKGVAHAGAQGERDAYVFALNLAPVQLRIADIITRFPDNGNSKSNINPEYAYVEDGTVYVSAFE</sequence>